<dbReference type="FunFam" id="4.10.1250.10:FF:000002">
    <property type="entry name" value="Aminomethyltransferase"/>
    <property type="match status" value="1"/>
</dbReference>
<dbReference type="InterPro" id="IPR029043">
    <property type="entry name" value="GcvT/YgfZ_C"/>
</dbReference>
<organism evidence="17 18">
    <name type="scientific">Aquatica leii</name>
    <dbReference type="NCBI Taxonomy" id="1421715"/>
    <lineage>
        <taxon>Eukaryota</taxon>
        <taxon>Metazoa</taxon>
        <taxon>Ecdysozoa</taxon>
        <taxon>Arthropoda</taxon>
        <taxon>Hexapoda</taxon>
        <taxon>Insecta</taxon>
        <taxon>Pterygota</taxon>
        <taxon>Neoptera</taxon>
        <taxon>Endopterygota</taxon>
        <taxon>Coleoptera</taxon>
        <taxon>Polyphaga</taxon>
        <taxon>Elateriformia</taxon>
        <taxon>Elateroidea</taxon>
        <taxon>Lampyridae</taxon>
        <taxon>Luciolinae</taxon>
        <taxon>Aquatica</taxon>
    </lineage>
</organism>
<dbReference type="GO" id="GO:0005739">
    <property type="term" value="C:mitochondrion"/>
    <property type="evidence" value="ECO:0007669"/>
    <property type="project" value="UniProtKB-SubCell"/>
</dbReference>
<evidence type="ECO:0000313" key="17">
    <source>
        <dbReference type="EMBL" id="KAK4877979.1"/>
    </source>
</evidence>
<evidence type="ECO:0000313" key="18">
    <source>
        <dbReference type="Proteomes" id="UP001353858"/>
    </source>
</evidence>
<keyword evidence="13 14" id="KW-0175">Coiled coil</keyword>
<dbReference type="Pfam" id="PF00957">
    <property type="entry name" value="Synaptobrevin"/>
    <property type="match status" value="1"/>
</dbReference>
<protein>
    <recommendedName>
        <fullName evidence="6">Aminomethyltransferase, mitochondrial</fullName>
        <ecNumber evidence="5">2.1.2.10</ecNumber>
    </recommendedName>
    <alternativeName>
        <fullName evidence="11">Glycine cleavage system T protein</fullName>
    </alternativeName>
</protein>
<dbReference type="Gene3D" id="2.40.30.110">
    <property type="entry name" value="Aminomethyltransferase beta-barrel domains"/>
    <property type="match status" value="1"/>
</dbReference>
<evidence type="ECO:0000256" key="6">
    <source>
        <dbReference type="ARBA" id="ARBA00015825"/>
    </source>
</evidence>
<feature type="domain" description="V-SNARE coiled-coil homology" evidence="16">
    <location>
        <begin position="399"/>
        <end position="459"/>
    </location>
</feature>
<dbReference type="AlphaFoldDB" id="A0AAN7SG15"/>
<dbReference type="NCBIfam" id="TIGR00528">
    <property type="entry name" value="gcvT"/>
    <property type="match status" value="1"/>
</dbReference>
<dbReference type="NCBIfam" id="NF001567">
    <property type="entry name" value="PRK00389.1"/>
    <property type="match status" value="1"/>
</dbReference>
<dbReference type="Gene3D" id="4.10.1250.10">
    <property type="entry name" value="Aminomethyltransferase fragment"/>
    <property type="match status" value="1"/>
</dbReference>
<name>A0AAN7SG15_9COLE</name>
<dbReference type="PANTHER" id="PTHR43757">
    <property type="entry name" value="AMINOMETHYLTRANSFERASE"/>
    <property type="match status" value="1"/>
</dbReference>
<sequence>MVNFAGCLLPVQYADLSIANSHVHTRKHASLFDVSHMLQTEIRGKECIPFFEKLCTADIASMNDGASALTVFTNEGGGILDDLIVTKLSDDHLYVVSNAGRKEHDQQLMLNALKNYKNVGIRFFDPSEQSLIALQGPKAAETLQKLTDVNLSELYFMNSTVAHVAGVNDCRITRCGYTGEDGFEISLPSDTVIDVTTKILKNDVVKLAGLGARDSLRLEAGLCLYGNDISETTSPIEAALTWLVSKTRRERRDFPGADVILNQIKNGVRRKRVGFVQESGPPARQDALIYHDGQEIGVITSGCPAPSLGKNVSMGYVSTEFGKVGTKLKLKIREKMYDTVVAKMPFVPAHYYTKANVRPNFGFILKTSMSTGDSLGPSGGDDGIVGGPRTPQQVAAQKRLQQTQAQVDEVVDIMKTNVEKVLERDQKLSELDDRADALQQGASQFEQQAGKLKRKFWLQNLKMMIIMGAIGLVILIIIIMKFMPESSPQPSVQQYNPALMQPGAGQALIPQPGVAANTQAPAAATG</sequence>
<dbReference type="Gene3D" id="1.20.5.110">
    <property type="match status" value="1"/>
</dbReference>
<keyword evidence="8" id="KW-0808">Transferase</keyword>
<dbReference type="FunFam" id="2.40.30.110:FF:000002">
    <property type="entry name" value="Aminomethyltransferase"/>
    <property type="match status" value="1"/>
</dbReference>
<dbReference type="InterPro" id="IPR006223">
    <property type="entry name" value="GcvT"/>
</dbReference>
<evidence type="ECO:0000256" key="9">
    <source>
        <dbReference type="ARBA" id="ARBA00022946"/>
    </source>
</evidence>
<gene>
    <name evidence="17" type="ORF">RN001_010485</name>
</gene>
<proteinExistence type="inferred from homology"/>
<keyword evidence="15" id="KW-0812">Transmembrane</keyword>
<keyword evidence="9" id="KW-0809">Transit peptide</keyword>
<dbReference type="GO" id="GO:0004047">
    <property type="term" value="F:aminomethyltransferase activity"/>
    <property type="evidence" value="ECO:0007669"/>
    <property type="project" value="UniProtKB-EC"/>
</dbReference>
<evidence type="ECO:0000256" key="4">
    <source>
        <dbReference type="ARBA" id="ARBA00011690"/>
    </source>
</evidence>
<feature type="transmembrane region" description="Helical" evidence="15">
    <location>
        <begin position="461"/>
        <end position="483"/>
    </location>
</feature>
<evidence type="ECO:0000256" key="5">
    <source>
        <dbReference type="ARBA" id="ARBA00012616"/>
    </source>
</evidence>
<evidence type="ECO:0000256" key="14">
    <source>
        <dbReference type="SAM" id="Coils"/>
    </source>
</evidence>
<dbReference type="Pfam" id="PF08669">
    <property type="entry name" value="GCV_T_C"/>
    <property type="match status" value="1"/>
</dbReference>
<dbReference type="CDD" id="cd15870">
    <property type="entry name" value="R-SNARE_VAMP2"/>
    <property type="match status" value="1"/>
</dbReference>
<dbReference type="InterPro" id="IPR028896">
    <property type="entry name" value="GcvT/YgfZ/DmdA"/>
</dbReference>
<keyword evidence="10" id="KW-0496">Mitochondrion</keyword>
<dbReference type="FunFam" id="3.30.70.1400:FF:000001">
    <property type="entry name" value="Aminomethyltransferase"/>
    <property type="match status" value="1"/>
</dbReference>
<dbReference type="GO" id="GO:0005960">
    <property type="term" value="C:glycine cleavage complex"/>
    <property type="evidence" value="ECO:0007669"/>
    <property type="project" value="InterPro"/>
</dbReference>
<dbReference type="PRINTS" id="PR00219">
    <property type="entry name" value="SYNAPTOBREVN"/>
</dbReference>
<evidence type="ECO:0000256" key="1">
    <source>
        <dbReference type="ARBA" id="ARBA00003631"/>
    </source>
</evidence>
<dbReference type="InterPro" id="IPR042855">
    <property type="entry name" value="V_SNARE_CC"/>
</dbReference>
<dbReference type="InterPro" id="IPR027266">
    <property type="entry name" value="TrmE/GcvT-like"/>
</dbReference>
<dbReference type="SUPFAM" id="SSF58038">
    <property type="entry name" value="SNARE fusion complex"/>
    <property type="match status" value="1"/>
</dbReference>
<evidence type="ECO:0000256" key="13">
    <source>
        <dbReference type="PROSITE-ProRule" id="PRU00290"/>
    </source>
</evidence>
<dbReference type="SUPFAM" id="SSF101790">
    <property type="entry name" value="Aminomethyltransferase beta-barrel domain"/>
    <property type="match status" value="1"/>
</dbReference>
<dbReference type="Gene3D" id="3.30.70.1400">
    <property type="entry name" value="Aminomethyltransferase beta-barrel domains"/>
    <property type="match status" value="1"/>
</dbReference>
<dbReference type="InterPro" id="IPR001388">
    <property type="entry name" value="Synaptobrevin-like"/>
</dbReference>
<dbReference type="InterPro" id="IPR006222">
    <property type="entry name" value="GCVT_N"/>
</dbReference>
<dbReference type="SUPFAM" id="SSF103025">
    <property type="entry name" value="Folate-binding domain"/>
    <property type="match status" value="1"/>
</dbReference>
<comment type="similarity">
    <text evidence="3">Belongs to the GcvT family.</text>
</comment>
<evidence type="ECO:0000256" key="2">
    <source>
        <dbReference type="ARBA" id="ARBA00004173"/>
    </source>
</evidence>
<keyword evidence="7" id="KW-0032">Aminotransferase</keyword>
<dbReference type="GO" id="GO:0006546">
    <property type="term" value="P:glycine catabolic process"/>
    <property type="evidence" value="ECO:0007669"/>
    <property type="project" value="InterPro"/>
</dbReference>
<comment type="catalytic activity">
    <reaction evidence="12">
        <text>N(6)-[(R)-S(8)-aminomethyldihydrolipoyl]-L-lysyl-[protein] + (6S)-5,6,7,8-tetrahydrofolate = N(6)-[(R)-dihydrolipoyl]-L-lysyl-[protein] + (6R)-5,10-methylene-5,6,7,8-tetrahydrofolate + NH4(+)</text>
        <dbReference type="Rhea" id="RHEA:16945"/>
        <dbReference type="Rhea" id="RHEA-COMP:10475"/>
        <dbReference type="Rhea" id="RHEA-COMP:10492"/>
        <dbReference type="ChEBI" id="CHEBI:15636"/>
        <dbReference type="ChEBI" id="CHEBI:28938"/>
        <dbReference type="ChEBI" id="CHEBI:57453"/>
        <dbReference type="ChEBI" id="CHEBI:83100"/>
        <dbReference type="ChEBI" id="CHEBI:83143"/>
        <dbReference type="EC" id="2.1.2.10"/>
    </reaction>
</comment>
<evidence type="ECO:0000256" key="15">
    <source>
        <dbReference type="SAM" id="Phobius"/>
    </source>
</evidence>
<evidence type="ECO:0000256" key="3">
    <source>
        <dbReference type="ARBA" id="ARBA00008609"/>
    </source>
</evidence>
<evidence type="ECO:0000256" key="7">
    <source>
        <dbReference type="ARBA" id="ARBA00022576"/>
    </source>
</evidence>
<dbReference type="EC" id="2.1.2.10" evidence="5"/>
<comment type="function">
    <text evidence="1">The glycine cleavage system catalyzes the degradation of glycine.</text>
</comment>
<dbReference type="PROSITE" id="PS00417">
    <property type="entry name" value="SYNAPTOBREVIN"/>
    <property type="match status" value="1"/>
</dbReference>
<evidence type="ECO:0000259" key="16">
    <source>
        <dbReference type="PROSITE" id="PS50892"/>
    </source>
</evidence>
<dbReference type="GO" id="GO:0008483">
    <property type="term" value="F:transaminase activity"/>
    <property type="evidence" value="ECO:0007669"/>
    <property type="project" value="UniProtKB-KW"/>
</dbReference>
<dbReference type="GO" id="GO:0016192">
    <property type="term" value="P:vesicle-mediated transport"/>
    <property type="evidence" value="ECO:0007669"/>
    <property type="project" value="InterPro"/>
</dbReference>
<dbReference type="GO" id="GO:0016020">
    <property type="term" value="C:membrane"/>
    <property type="evidence" value="ECO:0007669"/>
    <property type="project" value="InterPro"/>
</dbReference>
<evidence type="ECO:0000256" key="10">
    <source>
        <dbReference type="ARBA" id="ARBA00023128"/>
    </source>
</evidence>
<evidence type="ECO:0000256" key="11">
    <source>
        <dbReference type="ARBA" id="ARBA00031395"/>
    </source>
</evidence>
<evidence type="ECO:0000256" key="12">
    <source>
        <dbReference type="ARBA" id="ARBA00047665"/>
    </source>
</evidence>
<dbReference type="Pfam" id="PF01571">
    <property type="entry name" value="GCV_T"/>
    <property type="match status" value="1"/>
</dbReference>
<dbReference type="PANTHER" id="PTHR43757:SF16">
    <property type="entry name" value="AMINOMETHYLTRANSFERASE, MITOCHONDRIAL"/>
    <property type="match status" value="1"/>
</dbReference>
<accession>A0AAN7SG15</accession>
<evidence type="ECO:0000256" key="8">
    <source>
        <dbReference type="ARBA" id="ARBA00022679"/>
    </source>
</evidence>
<dbReference type="EMBL" id="JARPUR010000004">
    <property type="protein sequence ID" value="KAK4877979.1"/>
    <property type="molecule type" value="Genomic_DNA"/>
</dbReference>
<dbReference type="PROSITE" id="PS50892">
    <property type="entry name" value="V_SNARE"/>
    <property type="match status" value="1"/>
</dbReference>
<keyword evidence="18" id="KW-1185">Reference proteome</keyword>
<feature type="coiled-coil region" evidence="14">
    <location>
        <begin position="428"/>
        <end position="455"/>
    </location>
</feature>
<dbReference type="InterPro" id="IPR013977">
    <property type="entry name" value="GcvT_C"/>
</dbReference>
<dbReference type="Gene3D" id="3.30.1360.120">
    <property type="entry name" value="Probable tRNA modification gtpase trme, domain 1"/>
    <property type="match status" value="1"/>
</dbReference>
<comment type="subunit">
    <text evidence="4">The glycine cleavage system is composed of four proteins: P, T, L and H.</text>
</comment>
<comment type="caution">
    <text evidence="17">The sequence shown here is derived from an EMBL/GenBank/DDBJ whole genome shotgun (WGS) entry which is preliminary data.</text>
</comment>
<comment type="subcellular location">
    <subcellularLocation>
        <location evidence="2">Mitochondrion</location>
    </subcellularLocation>
</comment>
<keyword evidence="15" id="KW-0472">Membrane</keyword>
<dbReference type="Proteomes" id="UP001353858">
    <property type="component" value="Unassembled WGS sequence"/>
</dbReference>
<keyword evidence="15" id="KW-1133">Transmembrane helix</keyword>
<dbReference type="FunFam" id="3.30.1360.120:FF:000014">
    <property type="entry name" value="Aminomethyltransferase"/>
    <property type="match status" value="1"/>
</dbReference>
<reference evidence="18" key="1">
    <citation type="submission" date="2023-01" db="EMBL/GenBank/DDBJ databases">
        <title>Key to firefly adult light organ development and bioluminescence: homeobox transcription factors regulate luciferase expression and transportation to peroxisome.</title>
        <authorList>
            <person name="Fu X."/>
        </authorList>
    </citation>
    <scope>NUCLEOTIDE SEQUENCE [LARGE SCALE GENOMIC DNA]</scope>
</reference>